<dbReference type="PANTHER" id="PTHR31983:SF0">
    <property type="entry name" value="GLUCAN ENDO-1,3-BETA-D-GLUCOSIDASE 2"/>
    <property type="match status" value="1"/>
</dbReference>
<evidence type="ECO:0000313" key="11">
    <source>
        <dbReference type="EMBL" id="KAL2634207.1"/>
    </source>
</evidence>
<dbReference type="GO" id="GO:0042973">
    <property type="term" value="F:glucan endo-1,3-beta-D-glucosidase activity"/>
    <property type="evidence" value="ECO:0007669"/>
    <property type="project" value="UniProtKB-EC"/>
</dbReference>
<dbReference type="Pfam" id="PF03639">
    <property type="entry name" value="Glyco_hydro_81"/>
    <property type="match status" value="1"/>
</dbReference>
<accession>A0ABD1YXU7</accession>
<evidence type="ECO:0000256" key="1">
    <source>
        <dbReference type="ARBA" id="ARBA00000382"/>
    </source>
</evidence>
<evidence type="ECO:0000256" key="7">
    <source>
        <dbReference type="ARBA" id="ARBA00023316"/>
    </source>
</evidence>
<reference evidence="11 12" key="1">
    <citation type="submission" date="2024-09" db="EMBL/GenBank/DDBJ databases">
        <title>Chromosome-scale assembly of Riccia fluitans.</title>
        <authorList>
            <person name="Paukszto L."/>
            <person name="Sawicki J."/>
            <person name="Karawczyk K."/>
            <person name="Piernik-Szablinska J."/>
            <person name="Szczecinska M."/>
            <person name="Mazdziarz M."/>
        </authorList>
    </citation>
    <scope>NUCLEOTIDE SEQUENCE [LARGE SCALE GENOMIC DNA]</scope>
    <source>
        <strain evidence="11">Rf_01</strain>
        <tissue evidence="11">Aerial parts of the thallus</tissue>
    </source>
</reference>
<comment type="caution">
    <text evidence="11">The sequence shown here is derived from an EMBL/GenBank/DDBJ whole genome shotgun (WGS) entry which is preliminary data.</text>
</comment>
<organism evidence="11 12">
    <name type="scientific">Riccia fluitans</name>
    <dbReference type="NCBI Taxonomy" id="41844"/>
    <lineage>
        <taxon>Eukaryota</taxon>
        <taxon>Viridiplantae</taxon>
        <taxon>Streptophyta</taxon>
        <taxon>Embryophyta</taxon>
        <taxon>Marchantiophyta</taxon>
        <taxon>Marchantiopsida</taxon>
        <taxon>Marchantiidae</taxon>
        <taxon>Marchantiales</taxon>
        <taxon>Ricciaceae</taxon>
        <taxon>Riccia</taxon>
    </lineage>
</organism>
<dbReference type="InterPro" id="IPR040451">
    <property type="entry name" value="GH81_N"/>
</dbReference>
<protein>
    <recommendedName>
        <fullName evidence="3">glucan endo-1,3-beta-D-glucosidase</fullName>
        <ecNumber evidence="3">3.2.1.39</ecNumber>
    </recommendedName>
</protein>
<keyword evidence="12" id="KW-1185">Reference proteome</keyword>
<sequence length="658" mass="73479">MVLILEQPFPHAPHTAAPDPTDLWAKPIRKSPYPTNSGWLNFALGNGTCAEYLHPYMIKSLEGRVSICYPGRGVTSAFIFQAFVPNLTVSCKEDSTAHGITHYDDLSVTLEYGSHLSVPLVRGCPYVTFLFKGGTPVFSTAHAVLELRSNPEETRHKLVLNNGQTWLIYSSSKLPLDKDLSLATGCNKGFKGVIRIALLLGGDDFEDVLDRYSKCYPVGGTADLTVPFRIKYVWKTLGWGELLMLCLPHHREILQNHKITLLPEFTYVSIDGSLEGVVGDHWTLQTEPLKIGWYSLQGVKSAEARDDIVRAATKEVDQVCPPKLGIRSTYFSGKALARAARMGLIAEELNCCEIVTRVREFLINNLTPWLDGSFQENGFLYDSKWGGIISRDGAADTGADFGLGVYNDHHFHFGYFCYAGAVLAKLDTNWGQLWKSQLYALVRDYTNTDPNDDSFTRLRCFDPWVLHSWAGGITQFDDGRNQESTSEAVNAYYAAALLGVAYGDSNLANLGLTLTALEILASKALWHVKSDNVIYEPEFVRDNKVVGVLWANKRDTNLWFAPRDNREICLGIQVLPLSPVTEILFSDIDFVKELVDWALPSLSRPGVTDAWRGFVYALMALLCPTKAHRLIHELTEYDDGNSLTNLLWWVHTRSPSLP</sequence>
<evidence type="ECO:0000259" key="9">
    <source>
        <dbReference type="Pfam" id="PF03639"/>
    </source>
</evidence>
<dbReference type="EMBL" id="JBHFFA010000003">
    <property type="protein sequence ID" value="KAL2634207.1"/>
    <property type="molecule type" value="Genomic_DNA"/>
</dbReference>
<evidence type="ECO:0000256" key="5">
    <source>
        <dbReference type="ARBA" id="ARBA00023277"/>
    </source>
</evidence>
<keyword evidence="5" id="KW-0119">Carbohydrate metabolism</keyword>
<name>A0ABD1YXU7_9MARC</name>
<evidence type="ECO:0000256" key="3">
    <source>
        <dbReference type="ARBA" id="ARBA00012780"/>
    </source>
</evidence>
<keyword evidence="4" id="KW-0378">Hydrolase</keyword>
<evidence type="ECO:0000256" key="6">
    <source>
        <dbReference type="ARBA" id="ARBA00023295"/>
    </source>
</evidence>
<feature type="domain" description="Glycosyl hydrolase family 81 N-terminal" evidence="9">
    <location>
        <begin position="30"/>
        <end position="291"/>
    </location>
</feature>
<dbReference type="InterPro" id="IPR040720">
    <property type="entry name" value="GH81_C"/>
</dbReference>
<dbReference type="EC" id="3.2.1.39" evidence="3"/>
<keyword evidence="6" id="KW-0326">Glycosidase</keyword>
<evidence type="ECO:0000313" key="12">
    <source>
        <dbReference type="Proteomes" id="UP001605036"/>
    </source>
</evidence>
<evidence type="ECO:0000256" key="8">
    <source>
        <dbReference type="ARBA" id="ARBA00023326"/>
    </source>
</evidence>
<evidence type="ECO:0000256" key="4">
    <source>
        <dbReference type="ARBA" id="ARBA00022801"/>
    </source>
</evidence>
<evidence type="ECO:0000256" key="2">
    <source>
        <dbReference type="ARBA" id="ARBA00010730"/>
    </source>
</evidence>
<keyword evidence="7" id="KW-0961">Cell wall biogenesis/degradation</keyword>
<dbReference type="GO" id="GO:0071555">
    <property type="term" value="P:cell wall organization"/>
    <property type="evidence" value="ECO:0007669"/>
    <property type="project" value="UniProtKB-KW"/>
</dbReference>
<dbReference type="GO" id="GO:0000272">
    <property type="term" value="P:polysaccharide catabolic process"/>
    <property type="evidence" value="ECO:0007669"/>
    <property type="project" value="UniProtKB-KW"/>
</dbReference>
<feature type="domain" description="Glycosyl hydrolase family 81 C-terminal" evidence="10">
    <location>
        <begin position="301"/>
        <end position="649"/>
    </location>
</feature>
<dbReference type="Pfam" id="PF17652">
    <property type="entry name" value="Glyco_hydro81C"/>
    <property type="match status" value="1"/>
</dbReference>
<dbReference type="Gene3D" id="2.70.98.30">
    <property type="entry name" value="Golgi alpha-mannosidase II, domain 4"/>
    <property type="match status" value="1"/>
</dbReference>
<keyword evidence="8" id="KW-0624">Polysaccharide degradation</keyword>
<dbReference type="Proteomes" id="UP001605036">
    <property type="component" value="Unassembled WGS sequence"/>
</dbReference>
<dbReference type="PROSITE" id="PS52008">
    <property type="entry name" value="GH81"/>
    <property type="match status" value="1"/>
</dbReference>
<dbReference type="InterPro" id="IPR005200">
    <property type="entry name" value="Endo-beta-glucanase"/>
</dbReference>
<dbReference type="AlphaFoldDB" id="A0ABD1YXU7"/>
<comment type="catalytic activity">
    <reaction evidence="1">
        <text>Hydrolysis of (1-&gt;3)-beta-D-glucosidic linkages in (1-&gt;3)-beta-D-glucans.</text>
        <dbReference type="EC" id="3.2.1.39"/>
    </reaction>
</comment>
<evidence type="ECO:0000259" key="10">
    <source>
        <dbReference type="Pfam" id="PF17652"/>
    </source>
</evidence>
<proteinExistence type="inferred from homology"/>
<comment type="similarity">
    <text evidence="2">Belongs to the glycosyl hydrolase 81 family.</text>
</comment>
<dbReference type="PANTHER" id="PTHR31983">
    <property type="entry name" value="ENDO-1,3(4)-BETA-GLUCANASE 1"/>
    <property type="match status" value="1"/>
</dbReference>
<gene>
    <name evidence="11" type="ORF">R1flu_005686</name>
</gene>